<dbReference type="Pfam" id="PF01634">
    <property type="entry name" value="HisG"/>
    <property type="match status" value="1"/>
</dbReference>
<dbReference type="GO" id="GO:0000287">
    <property type="term" value="F:magnesium ion binding"/>
    <property type="evidence" value="ECO:0007669"/>
    <property type="project" value="InterPro"/>
</dbReference>
<proteinExistence type="inferred from homology"/>
<comment type="similarity">
    <text evidence="4">Belongs to the ATP phosphoribosyltransferase family.</text>
</comment>
<dbReference type="PROSITE" id="PS01316">
    <property type="entry name" value="ATP_P_PHORIBOSYLTR"/>
    <property type="match status" value="1"/>
</dbReference>
<dbReference type="InterPro" id="IPR013115">
    <property type="entry name" value="HisG_C"/>
</dbReference>
<dbReference type="Proteomes" id="UP000279259">
    <property type="component" value="Unassembled WGS sequence"/>
</dbReference>
<dbReference type="GO" id="GO:0005737">
    <property type="term" value="C:cytoplasm"/>
    <property type="evidence" value="ECO:0007669"/>
    <property type="project" value="UniProtKB-SubCell"/>
</dbReference>
<evidence type="ECO:0000256" key="11">
    <source>
        <dbReference type="ARBA" id="ARBA00022741"/>
    </source>
</evidence>
<keyword evidence="11" id="KW-0547">Nucleotide-binding</keyword>
<evidence type="ECO:0000256" key="2">
    <source>
        <dbReference type="ARBA" id="ARBA00004496"/>
    </source>
</evidence>
<evidence type="ECO:0000259" key="15">
    <source>
        <dbReference type="Pfam" id="PF01634"/>
    </source>
</evidence>
<dbReference type="InterPro" id="IPR018198">
    <property type="entry name" value="ATP_PRibTrfase_CS"/>
</dbReference>
<feature type="region of interest" description="Disordered" evidence="14">
    <location>
        <begin position="1"/>
        <end position="24"/>
    </location>
</feature>
<keyword evidence="7" id="KW-0963">Cytoplasm</keyword>
<dbReference type="Pfam" id="PF08029">
    <property type="entry name" value="HisG_C"/>
    <property type="match status" value="1"/>
</dbReference>
<dbReference type="UniPathway" id="UPA00031">
    <property type="reaction ID" value="UER00006"/>
</dbReference>
<name>A0A427YGM9_9TREE</name>
<keyword evidence="10 17" id="KW-0808">Transferase</keyword>
<evidence type="ECO:0000256" key="5">
    <source>
        <dbReference type="ARBA" id="ARBA00011946"/>
    </source>
</evidence>
<keyword evidence="13" id="KW-0368">Histidine biosynthesis</keyword>
<dbReference type="NCBIfam" id="TIGR00070">
    <property type="entry name" value="hisG"/>
    <property type="match status" value="1"/>
</dbReference>
<evidence type="ECO:0000256" key="6">
    <source>
        <dbReference type="ARBA" id="ARBA00020998"/>
    </source>
</evidence>
<comment type="subcellular location">
    <subcellularLocation>
        <location evidence="2">Cytoplasm</location>
    </subcellularLocation>
</comment>
<dbReference type="SUPFAM" id="SSF53850">
    <property type="entry name" value="Periplasmic binding protein-like II"/>
    <property type="match status" value="1"/>
</dbReference>
<evidence type="ECO:0000313" key="17">
    <source>
        <dbReference type="EMBL" id="RSH90315.1"/>
    </source>
</evidence>
<dbReference type="AlphaFoldDB" id="A0A427YGM9"/>
<comment type="pathway">
    <text evidence="3">Amino-acid biosynthesis; L-histidine biosynthesis; L-histidine from 5-phospho-alpha-D-ribose 1-diphosphate: step 1/9.</text>
</comment>
<dbReference type="NCBIfam" id="TIGR03455">
    <property type="entry name" value="HisG_C-term"/>
    <property type="match status" value="1"/>
</dbReference>
<keyword evidence="8" id="KW-0028">Amino-acid biosynthesis</keyword>
<dbReference type="FunFam" id="3.40.190.10:FF:000123">
    <property type="entry name" value="HIS1p ATP phosphoribosyltransferase"/>
    <property type="match status" value="1"/>
</dbReference>
<evidence type="ECO:0000256" key="10">
    <source>
        <dbReference type="ARBA" id="ARBA00022679"/>
    </source>
</evidence>
<dbReference type="FunFam" id="3.30.70.120:FF:000003">
    <property type="entry name" value="ATP phosphoribosyltransferase"/>
    <property type="match status" value="1"/>
</dbReference>
<keyword evidence="9 17" id="KW-0328">Glycosyltransferase</keyword>
<reference evidence="17 18" key="1">
    <citation type="submission" date="2018-11" db="EMBL/GenBank/DDBJ databases">
        <title>Genome sequence of Saitozyma podzolica DSM 27192.</title>
        <authorList>
            <person name="Aliyu H."/>
            <person name="Gorte O."/>
            <person name="Ochsenreither K."/>
        </authorList>
    </citation>
    <scope>NUCLEOTIDE SEQUENCE [LARGE SCALE GENOMIC DNA]</scope>
    <source>
        <strain evidence="17 18">DSM 27192</strain>
    </source>
</reference>
<dbReference type="STRING" id="1890683.A0A427YGM9"/>
<evidence type="ECO:0000256" key="13">
    <source>
        <dbReference type="ARBA" id="ARBA00023102"/>
    </source>
</evidence>
<dbReference type="InterPro" id="IPR020621">
    <property type="entry name" value="ATP-PRT_HisG_long"/>
</dbReference>
<dbReference type="Gene3D" id="3.30.70.120">
    <property type="match status" value="1"/>
</dbReference>
<dbReference type="Gene3D" id="3.40.190.10">
    <property type="entry name" value="Periplasmic binding protein-like II"/>
    <property type="match status" value="2"/>
</dbReference>
<dbReference type="EMBL" id="RSCD01000011">
    <property type="protein sequence ID" value="RSH90315.1"/>
    <property type="molecule type" value="Genomic_DNA"/>
</dbReference>
<dbReference type="SUPFAM" id="SSF54913">
    <property type="entry name" value="GlnB-like"/>
    <property type="match status" value="1"/>
</dbReference>
<evidence type="ECO:0000256" key="4">
    <source>
        <dbReference type="ARBA" id="ARBA00009372"/>
    </source>
</evidence>
<comment type="catalytic activity">
    <reaction evidence="1">
        <text>1-(5-phospho-beta-D-ribosyl)-ATP + diphosphate = 5-phospho-alpha-D-ribose 1-diphosphate + ATP</text>
        <dbReference type="Rhea" id="RHEA:18473"/>
        <dbReference type="ChEBI" id="CHEBI:30616"/>
        <dbReference type="ChEBI" id="CHEBI:33019"/>
        <dbReference type="ChEBI" id="CHEBI:58017"/>
        <dbReference type="ChEBI" id="CHEBI:73183"/>
        <dbReference type="EC" id="2.4.2.17"/>
    </reaction>
</comment>
<evidence type="ECO:0000313" key="18">
    <source>
        <dbReference type="Proteomes" id="UP000279259"/>
    </source>
</evidence>
<dbReference type="GO" id="GO:0000105">
    <property type="term" value="P:L-histidine biosynthetic process"/>
    <property type="evidence" value="ECO:0007669"/>
    <property type="project" value="UniProtKB-UniPathway"/>
</dbReference>
<evidence type="ECO:0000256" key="7">
    <source>
        <dbReference type="ARBA" id="ARBA00022490"/>
    </source>
</evidence>
<evidence type="ECO:0000256" key="12">
    <source>
        <dbReference type="ARBA" id="ARBA00022840"/>
    </source>
</evidence>
<gene>
    <name evidence="17" type="primary">HIS1</name>
    <name evidence="17" type="ORF">EHS25_001649</name>
</gene>
<accession>A0A427YGM9</accession>
<dbReference type="InterPro" id="IPR001348">
    <property type="entry name" value="ATP_PRibTrfase_HisG"/>
</dbReference>
<organism evidence="17 18">
    <name type="scientific">Saitozyma podzolica</name>
    <dbReference type="NCBI Taxonomy" id="1890683"/>
    <lineage>
        <taxon>Eukaryota</taxon>
        <taxon>Fungi</taxon>
        <taxon>Dikarya</taxon>
        <taxon>Basidiomycota</taxon>
        <taxon>Agaricomycotina</taxon>
        <taxon>Tremellomycetes</taxon>
        <taxon>Tremellales</taxon>
        <taxon>Trimorphomycetaceae</taxon>
        <taxon>Saitozyma</taxon>
    </lineage>
</organism>
<dbReference type="GO" id="GO:0005524">
    <property type="term" value="F:ATP binding"/>
    <property type="evidence" value="ECO:0007669"/>
    <property type="project" value="UniProtKB-KW"/>
</dbReference>
<dbReference type="OrthoDB" id="2574at2759"/>
<keyword evidence="12" id="KW-0067">ATP-binding</keyword>
<feature type="domain" description="Histidine biosynthesis HisG C-terminal" evidence="16">
    <location>
        <begin position="284"/>
        <end position="356"/>
    </location>
</feature>
<protein>
    <recommendedName>
        <fullName evidence="6">ATP phosphoribosyltransferase</fullName>
        <ecNumber evidence="5">2.4.2.17</ecNumber>
    </recommendedName>
</protein>
<evidence type="ECO:0000256" key="1">
    <source>
        <dbReference type="ARBA" id="ARBA00000915"/>
    </source>
</evidence>
<feature type="domain" description="ATP phosphoribosyltransferase catalytic" evidence="15">
    <location>
        <begin position="114"/>
        <end position="259"/>
    </location>
</feature>
<evidence type="ECO:0000256" key="9">
    <source>
        <dbReference type="ARBA" id="ARBA00022676"/>
    </source>
</evidence>
<dbReference type="InterPro" id="IPR013820">
    <property type="entry name" value="ATP_PRibTrfase_cat"/>
</dbReference>
<dbReference type="GO" id="GO:0003879">
    <property type="term" value="F:ATP phosphoribosyltransferase activity"/>
    <property type="evidence" value="ECO:0007669"/>
    <property type="project" value="UniProtKB-EC"/>
</dbReference>
<evidence type="ECO:0000256" key="8">
    <source>
        <dbReference type="ARBA" id="ARBA00022605"/>
    </source>
</evidence>
<comment type="caution">
    <text evidence="17">The sequence shown here is derived from an EMBL/GenBank/DDBJ whole genome shotgun (WGS) entry which is preliminary data.</text>
</comment>
<dbReference type="HAMAP" id="MF_00079">
    <property type="entry name" value="HisG_Long"/>
    <property type="match status" value="1"/>
</dbReference>
<keyword evidence="18" id="KW-1185">Reference proteome</keyword>
<dbReference type="PANTHER" id="PTHR21403">
    <property type="entry name" value="ATP PHOSPHORIBOSYLTRANSFERASE ATP-PRTASE"/>
    <property type="match status" value="1"/>
</dbReference>
<dbReference type="InterPro" id="IPR015867">
    <property type="entry name" value="N-reg_PII/ATP_PRibTrfase_C"/>
</dbReference>
<dbReference type="InterPro" id="IPR011322">
    <property type="entry name" value="N-reg_PII-like_a/b"/>
</dbReference>
<evidence type="ECO:0000256" key="14">
    <source>
        <dbReference type="SAM" id="MobiDB-lite"/>
    </source>
</evidence>
<sequence>MSNPAPGSTPAPSTPASNDPLESSTITLPAIPASASSLSANASSGRSRFGAESAMGLLVESLKDRLLFAVPKKGRLYEKCLELLQGADIKYNRAHRLDVALVQNHPIALVFLPAADIPRFVALGSVALGITGQDVIAESTHADQITELLPLGFGKCQLQVQVPVSGAIQSLEQLAGKRIATSFEVLAGELFQGVDAKAAAESKTKVEYVGGSVEAACALGMADGIVDLVESGDTMRAAGLHAIHTLMSSEAVLITSRTPHPAVTPELAPLVPLIKSRFAGVLAAKRYVYTSYNVRRDRLQGALRITPGRRAATVSPLDEEGWVAVSAMVERKSLAKTMDDLEAAGAEDVLTFALDNCRVGV</sequence>
<dbReference type="PANTHER" id="PTHR21403:SF8">
    <property type="entry name" value="ATP PHOSPHORIBOSYLTRANSFERASE"/>
    <property type="match status" value="1"/>
</dbReference>
<evidence type="ECO:0000256" key="3">
    <source>
        <dbReference type="ARBA" id="ARBA00004667"/>
    </source>
</evidence>
<dbReference type="EC" id="2.4.2.17" evidence="5"/>
<evidence type="ECO:0000259" key="16">
    <source>
        <dbReference type="Pfam" id="PF08029"/>
    </source>
</evidence>